<comment type="similarity">
    <text evidence="1">Belongs to the ABC transporter superfamily.</text>
</comment>
<evidence type="ECO:0000256" key="4">
    <source>
        <dbReference type="ARBA" id="ARBA00022840"/>
    </source>
</evidence>
<dbReference type="PANTHER" id="PTHR43553:SF24">
    <property type="entry name" value="ENERGY-COUPLING FACTOR TRANSPORTER ATP-BINDING PROTEIN ECFA1"/>
    <property type="match status" value="1"/>
</dbReference>
<reference evidence="6 7" key="1">
    <citation type="submission" date="2023-07" db="EMBL/GenBank/DDBJ databases">
        <title>Genomic Encyclopedia of Type Strains, Phase IV (KMG-IV): sequencing the most valuable type-strain genomes for metagenomic binning, comparative biology and taxonomic classification.</title>
        <authorList>
            <person name="Goeker M."/>
        </authorList>
    </citation>
    <scope>NUCLEOTIDE SEQUENCE [LARGE SCALE GENOMIC DNA]</scope>
    <source>
        <strain evidence="6 7">DSM 19619</strain>
    </source>
</reference>
<dbReference type="GO" id="GO:0005524">
    <property type="term" value="F:ATP binding"/>
    <property type="evidence" value="ECO:0007669"/>
    <property type="project" value="UniProtKB-KW"/>
</dbReference>
<accession>A0ABU0J7R4</accession>
<organism evidence="6 7">
    <name type="scientific">Labrys wisconsinensis</name>
    <dbReference type="NCBI Taxonomy" id="425677"/>
    <lineage>
        <taxon>Bacteria</taxon>
        <taxon>Pseudomonadati</taxon>
        <taxon>Pseudomonadota</taxon>
        <taxon>Alphaproteobacteria</taxon>
        <taxon>Hyphomicrobiales</taxon>
        <taxon>Xanthobacteraceae</taxon>
        <taxon>Labrys</taxon>
    </lineage>
</organism>
<keyword evidence="6" id="KW-0378">Hydrolase</keyword>
<dbReference type="SMART" id="SM00382">
    <property type="entry name" value="AAA"/>
    <property type="match status" value="1"/>
</dbReference>
<proteinExistence type="inferred from homology"/>
<comment type="caution">
    <text evidence="6">The sequence shown here is derived from an EMBL/GenBank/DDBJ whole genome shotgun (WGS) entry which is preliminary data.</text>
</comment>
<keyword evidence="3" id="KW-0547">Nucleotide-binding</keyword>
<dbReference type="EC" id="3.6.3.-" evidence="6"/>
<dbReference type="InterPro" id="IPR003439">
    <property type="entry name" value="ABC_transporter-like_ATP-bd"/>
</dbReference>
<evidence type="ECO:0000256" key="3">
    <source>
        <dbReference type="ARBA" id="ARBA00022741"/>
    </source>
</evidence>
<dbReference type="Proteomes" id="UP001242480">
    <property type="component" value="Unassembled WGS sequence"/>
</dbReference>
<dbReference type="GO" id="GO:0016787">
    <property type="term" value="F:hydrolase activity"/>
    <property type="evidence" value="ECO:0007669"/>
    <property type="project" value="UniProtKB-KW"/>
</dbReference>
<dbReference type="EMBL" id="JAUSVX010000005">
    <property type="protein sequence ID" value="MDQ0470316.1"/>
    <property type="molecule type" value="Genomic_DNA"/>
</dbReference>
<sequence>MLRVEDVSFAYPGGGAVLADIRFQAAAGEILAIVGRNGAGKSTLLRLLNGLRQPGSGSIAVAGRSTADTPVHELARHIGTVFQAPEQQIFNATVRDEVAFGPRRLGLAGAALEERIAAALARTGLAEVAGRHPLDLDQAARRMVALGSVLAMHPAVLLLDEPQRGLDAGAAARLEAIIAEEAAAGRCVVLVCHDMDFVARSAGRVLALAEGRVVADAATSAFFADAGLTRRAGVESPDPLLLARHFGLAPALTGPAFARRWIEAAGEPSAAGEARRRAH</sequence>
<gene>
    <name evidence="6" type="ORF">QO011_003332</name>
</gene>
<evidence type="ECO:0000313" key="7">
    <source>
        <dbReference type="Proteomes" id="UP001242480"/>
    </source>
</evidence>
<evidence type="ECO:0000256" key="1">
    <source>
        <dbReference type="ARBA" id="ARBA00005417"/>
    </source>
</evidence>
<dbReference type="CDD" id="cd03225">
    <property type="entry name" value="ABC_cobalt_CbiO_domain1"/>
    <property type="match status" value="1"/>
</dbReference>
<dbReference type="PROSITE" id="PS50893">
    <property type="entry name" value="ABC_TRANSPORTER_2"/>
    <property type="match status" value="1"/>
</dbReference>
<evidence type="ECO:0000259" key="5">
    <source>
        <dbReference type="PROSITE" id="PS50893"/>
    </source>
</evidence>
<name>A0ABU0J7R4_9HYPH</name>
<dbReference type="InterPro" id="IPR015856">
    <property type="entry name" value="ABC_transpr_CbiO/EcfA_su"/>
</dbReference>
<feature type="domain" description="ABC transporter" evidence="5">
    <location>
        <begin position="2"/>
        <end position="235"/>
    </location>
</feature>
<dbReference type="RefSeq" id="WP_307274110.1">
    <property type="nucleotide sequence ID" value="NZ_JAUSVX010000005.1"/>
</dbReference>
<evidence type="ECO:0000313" key="6">
    <source>
        <dbReference type="EMBL" id="MDQ0470316.1"/>
    </source>
</evidence>
<keyword evidence="4 6" id="KW-0067">ATP-binding</keyword>
<dbReference type="InterPro" id="IPR027417">
    <property type="entry name" value="P-loop_NTPase"/>
</dbReference>
<dbReference type="PANTHER" id="PTHR43553">
    <property type="entry name" value="HEAVY METAL TRANSPORTER"/>
    <property type="match status" value="1"/>
</dbReference>
<dbReference type="InterPro" id="IPR050095">
    <property type="entry name" value="ECF_ABC_transporter_ATP-bd"/>
</dbReference>
<dbReference type="InterPro" id="IPR003593">
    <property type="entry name" value="AAA+_ATPase"/>
</dbReference>
<dbReference type="SUPFAM" id="SSF52540">
    <property type="entry name" value="P-loop containing nucleoside triphosphate hydrolases"/>
    <property type="match status" value="1"/>
</dbReference>
<evidence type="ECO:0000256" key="2">
    <source>
        <dbReference type="ARBA" id="ARBA00022448"/>
    </source>
</evidence>
<dbReference type="Gene3D" id="3.40.50.300">
    <property type="entry name" value="P-loop containing nucleotide triphosphate hydrolases"/>
    <property type="match status" value="1"/>
</dbReference>
<keyword evidence="2" id="KW-0813">Transport</keyword>
<protein>
    <submittedName>
        <fullName evidence="6">Energy-coupling factor transport system ATP-binding protein</fullName>
        <ecNumber evidence="6">3.6.3.-</ecNumber>
    </submittedName>
</protein>
<keyword evidence="7" id="KW-1185">Reference proteome</keyword>
<dbReference type="Pfam" id="PF00005">
    <property type="entry name" value="ABC_tran"/>
    <property type="match status" value="1"/>
</dbReference>